<keyword evidence="3 7" id="KW-0812">Transmembrane</keyword>
<name>A0A1W0XA59_HYPEX</name>
<keyword evidence="11" id="KW-1185">Reference proteome</keyword>
<dbReference type="SMART" id="SM01249">
    <property type="entry name" value="KASH"/>
    <property type="match status" value="1"/>
</dbReference>
<feature type="region of interest" description="Disordered" evidence="8">
    <location>
        <begin position="958"/>
        <end position="977"/>
    </location>
</feature>
<dbReference type="EMBL" id="MTYJ01000007">
    <property type="protein sequence ID" value="OQV24419.1"/>
    <property type="molecule type" value="Genomic_DNA"/>
</dbReference>
<evidence type="ECO:0000256" key="3">
    <source>
        <dbReference type="ARBA" id="ARBA00022692"/>
    </source>
</evidence>
<comment type="subcellular location">
    <subcellularLocation>
        <location evidence="1">Nucleus membrane</location>
    </subcellularLocation>
</comment>
<evidence type="ECO:0000256" key="2">
    <source>
        <dbReference type="ARBA" id="ARBA00008619"/>
    </source>
</evidence>
<dbReference type="PROSITE" id="PS51049">
    <property type="entry name" value="KASH"/>
    <property type="match status" value="1"/>
</dbReference>
<accession>A0A1W0XA59</accession>
<keyword evidence="5 7" id="KW-0472">Membrane</keyword>
<keyword evidence="4" id="KW-1133">Transmembrane helix</keyword>
<evidence type="ECO:0000256" key="8">
    <source>
        <dbReference type="SAM" id="MobiDB-lite"/>
    </source>
</evidence>
<reference evidence="11" key="1">
    <citation type="submission" date="2017-01" db="EMBL/GenBank/DDBJ databases">
        <title>Comparative genomics of anhydrobiosis in the tardigrade Hypsibius dujardini.</title>
        <authorList>
            <person name="Yoshida Y."/>
            <person name="Koutsovoulos G."/>
            <person name="Laetsch D."/>
            <person name="Stevens L."/>
            <person name="Kumar S."/>
            <person name="Horikawa D."/>
            <person name="Ishino K."/>
            <person name="Komine S."/>
            <person name="Tomita M."/>
            <person name="Blaxter M."/>
            <person name="Arakawa K."/>
        </authorList>
    </citation>
    <scope>NUCLEOTIDE SEQUENCE [LARGE SCALE GENOMIC DNA]</scope>
    <source>
        <strain evidence="11">Z151</strain>
    </source>
</reference>
<evidence type="ECO:0000259" key="9">
    <source>
        <dbReference type="PROSITE" id="PS51049"/>
    </source>
</evidence>
<evidence type="ECO:0000313" key="11">
    <source>
        <dbReference type="Proteomes" id="UP000192578"/>
    </source>
</evidence>
<sequence length="1501" mass="168370">MSTAQFDVYDESTDIIIRPVATREEHTIVTSEKVVPQLGLPLDTFNSVRIEPGVDDDKTILTIKEREKSFGKLTHRVAPKDDAFSVEYKSVPASTISTAQFDVYDESTDIIIGPVATREELTIVTGEKVVPQLGAPFETFNSVRIESAVDDDQTILTIKEHEKSFGKLIHRVAPKDDAFSVDYRSVPASTISAAQFDVYDESTDTIIRPVTTREELTIVTGEKVVPQLVVPFETYNSVRIEPGVDDDQFFLTIKGREKSFEILIHRVAPKDDAFSVEYQSMPVGPVSTAQFDVYEEFTDIITRSVATREELIIVTGEKIVPQFLAPLETVSAIRIETGVNHDFEHHVSPKDDIALTFATTSGSISTAPFEVYDESTDIITRPVTTREELTIVTGEKIVPQLGAPLETFNSFRIESGVDDDQTILTIKEHEKSFGKLTHRVAPKDDAFSVEYQSVPASTISAAQFDVYDESTDIITRPVTTREELTIVTGEKIVPQLVFPLETYNSVRIESGIDDDQTILTIKEREKSFEKLTHRVAPKDDAFSIEYQFVPAVPLTEEPLGADVSQVQFQPTVIPSKTESLIGYIAEGYQPEPVDTLDIRTVVRFINSTELPTEDVLVRHIDHNLEHHISRKEEFAPTTVTTSRTISTAQFVVYDESTDIITRPVTTREELTIVTGEKVVPQLGAPLETVDAICNEPGADYDLEHHLSPKDDIAPAIVTTWGTISTAQYDVYEESTDIFSRHFEGREEVVVIKEKAYPEMSLPSDEKLLVGQISSSSIETEPIDSLPTVLYSRRMTLPDIHMRNPLSTSVIVHRNGPRDDWYQEDIVSSFASVNKLEEMLSTVTDLHVTEQASNLGAEPSASQQPVIMITQEDPSHSLRGRRSSILLSDLTEDAYLHESRNYFRITHRTGPKDPLFETMAALGYGGALPAADQSLEDLIEQSEILSQSSSRYIDAADLRAPSNPFSRPRKPLSRSSSISRVSTRSTSILAAEEDVPDIVAVDIPTATAVATPRVLSRAPSRSSISRTSSRASFDITSTQQQHITSQNVSEYLQSERSTVSAWLTQSETTMTQIATSDVTDLTEILRSRPLPAGILHQSSLLTSTQVSSSMSSDRRAIVHVDVDEVNMGLIVHRPAEHAYGRSSPLLEFPAQIMPAVETMSAETVTETIRVTRQTHTCLVAYYHLYQITIYKLESLKMFIVDPEVQHIDPEILDRERDRFAVLLDRLIRTNAELGRLDDLYRAILASEPNIDVQHLEAEHKLLNILYMQLLSYLRVILRRQKYLHKLLEKYQKERMEFKIHLLDQMTYLRTNENVSEAEQQESLAFVLEEAMKLKYSTYQIMVRSTPEFCSKLEEEVVESMLLLRAELAIHTELESTTIVEHIFKGQEVEYVEDVKTIVIRSGSAEPEVLDEESETRTTISSASTSTTTTTTTTTDFSIEPSPRNRPVWRAFRRAVPMQTLALVLIGFASLIPMANDDYACLFENYFASSFNPMLKFQGTPPF</sequence>
<feature type="region of interest" description="Disordered" evidence="8">
    <location>
        <begin position="1404"/>
        <end position="1440"/>
    </location>
</feature>
<feature type="topological domain" description="Perinuclear space" evidence="7">
    <location>
        <begin position="1473"/>
        <end position="1501"/>
    </location>
</feature>
<dbReference type="Proteomes" id="UP000192578">
    <property type="component" value="Unassembled WGS sequence"/>
</dbReference>
<dbReference type="GO" id="GO:0031965">
    <property type="term" value="C:nuclear membrane"/>
    <property type="evidence" value="ECO:0007669"/>
    <property type="project" value="UniProtKB-SubCell"/>
</dbReference>
<keyword evidence="6" id="KW-0539">Nucleus</keyword>
<feature type="compositionally biased region" description="Low complexity" evidence="8">
    <location>
        <begin position="1415"/>
        <end position="1433"/>
    </location>
</feature>
<dbReference type="OrthoDB" id="6618337at2759"/>
<dbReference type="PANTHER" id="PTHR21524">
    <property type="entry name" value="SPECTRIN REPEAT CONTAINING NUCLEAR ENVELOPE PROTEIN 2"/>
    <property type="match status" value="1"/>
</dbReference>
<evidence type="ECO:0000256" key="1">
    <source>
        <dbReference type="ARBA" id="ARBA00004126"/>
    </source>
</evidence>
<feature type="topological domain" description="Cytoplasmic" evidence="7">
    <location>
        <begin position="1"/>
        <end position="1451"/>
    </location>
</feature>
<feature type="domain" description="KASH" evidence="9">
    <location>
        <begin position="1443"/>
        <end position="1501"/>
    </location>
</feature>
<evidence type="ECO:0000256" key="7">
    <source>
        <dbReference type="PROSITE-ProRule" id="PRU00385"/>
    </source>
</evidence>
<protein>
    <recommendedName>
        <fullName evidence="9">KASH domain-containing protein</fullName>
    </recommendedName>
</protein>
<evidence type="ECO:0000313" key="10">
    <source>
        <dbReference type="EMBL" id="OQV24419.1"/>
    </source>
</evidence>
<evidence type="ECO:0000256" key="6">
    <source>
        <dbReference type="ARBA" id="ARBA00023242"/>
    </source>
</evidence>
<proteinExistence type="inferred from homology"/>
<evidence type="ECO:0000256" key="5">
    <source>
        <dbReference type="ARBA" id="ARBA00023136"/>
    </source>
</evidence>
<evidence type="ECO:0000256" key="4">
    <source>
        <dbReference type="ARBA" id="ARBA00022989"/>
    </source>
</evidence>
<comment type="caution">
    <text evidence="10">The sequence shown here is derived from an EMBL/GenBank/DDBJ whole genome shotgun (WGS) entry which is preliminary data.</text>
</comment>
<organism evidence="10 11">
    <name type="scientific">Hypsibius exemplaris</name>
    <name type="common">Freshwater tardigrade</name>
    <dbReference type="NCBI Taxonomy" id="2072580"/>
    <lineage>
        <taxon>Eukaryota</taxon>
        <taxon>Metazoa</taxon>
        <taxon>Ecdysozoa</taxon>
        <taxon>Tardigrada</taxon>
        <taxon>Eutardigrada</taxon>
        <taxon>Parachela</taxon>
        <taxon>Hypsibioidea</taxon>
        <taxon>Hypsibiidae</taxon>
        <taxon>Hypsibius</taxon>
    </lineage>
</organism>
<comment type="similarity">
    <text evidence="2">Belongs to the nesprin family.</text>
</comment>
<gene>
    <name evidence="10" type="ORF">BV898_01951</name>
</gene>
<dbReference type="InterPro" id="IPR012315">
    <property type="entry name" value="KASH"/>
</dbReference>
<dbReference type="Pfam" id="PF10541">
    <property type="entry name" value="KASH"/>
    <property type="match status" value="1"/>
</dbReference>